<keyword evidence="2" id="KW-1185">Reference proteome</keyword>
<dbReference type="KEGG" id="mrr:Moror_10216"/>
<dbReference type="AlphaFoldDB" id="V2WBY4"/>
<accession>V2WBY4</accession>
<reference evidence="1 2" key="1">
    <citation type="journal article" date="2014" name="BMC Genomics">
        <title>Genome and secretome analysis of the hemibiotrophic fungal pathogen, Moniliophthora roreri, which causes frosty pod rot disease of cacao: mechanisms of the biotrophic and necrotrophic phases.</title>
        <authorList>
            <person name="Meinhardt L.W."/>
            <person name="Costa G.G.L."/>
            <person name="Thomazella D.P.T."/>
            <person name="Teixeira P.J.P.L."/>
            <person name="Carazzolle M.F."/>
            <person name="Schuster S.C."/>
            <person name="Carlson J.E."/>
            <person name="Guiltinan M.J."/>
            <person name="Mieczkowski P."/>
            <person name="Farmer A."/>
            <person name="Ramaraj T."/>
            <person name="Crozier J."/>
            <person name="Davis R.E."/>
            <person name="Shao J."/>
            <person name="Melnick R.L."/>
            <person name="Pereira G.A.G."/>
            <person name="Bailey B.A."/>
        </authorList>
    </citation>
    <scope>NUCLEOTIDE SEQUENCE [LARGE SCALE GENOMIC DNA]</scope>
    <source>
        <strain evidence="1 2">MCA 2997</strain>
    </source>
</reference>
<dbReference type="HOGENOM" id="CLU_2386689_0_0_1"/>
<dbReference type="EMBL" id="AWSO01001323">
    <property type="protein sequence ID" value="ESK84333.1"/>
    <property type="molecule type" value="Genomic_DNA"/>
</dbReference>
<evidence type="ECO:0000313" key="2">
    <source>
        <dbReference type="Proteomes" id="UP000017559"/>
    </source>
</evidence>
<protein>
    <submittedName>
        <fullName evidence="1">Uncharacterized protein</fullName>
    </submittedName>
</protein>
<evidence type="ECO:0000313" key="1">
    <source>
        <dbReference type="EMBL" id="ESK84333.1"/>
    </source>
</evidence>
<sequence length="94" mass="10655">MSFTFRMTPKRVRVYSAHGKIHLEAEEFLNYDHDDEAERENNEKKMGIDRSGSNLVTVMPADLSITLNDPACTTYPGSQLPLRVTSSLKSQPRL</sequence>
<comment type="caution">
    <text evidence="1">The sequence shown here is derived from an EMBL/GenBank/DDBJ whole genome shotgun (WGS) entry which is preliminary data.</text>
</comment>
<dbReference type="Proteomes" id="UP000017559">
    <property type="component" value="Unassembled WGS sequence"/>
</dbReference>
<proteinExistence type="predicted"/>
<name>V2WBY4_MONRO</name>
<gene>
    <name evidence="1" type="ORF">Moror_10216</name>
</gene>
<organism evidence="1 2">
    <name type="scientific">Moniliophthora roreri (strain MCA 2997)</name>
    <name type="common">Cocoa frosty pod rot fungus</name>
    <name type="synonym">Crinipellis roreri</name>
    <dbReference type="NCBI Taxonomy" id="1381753"/>
    <lineage>
        <taxon>Eukaryota</taxon>
        <taxon>Fungi</taxon>
        <taxon>Dikarya</taxon>
        <taxon>Basidiomycota</taxon>
        <taxon>Agaricomycotina</taxon>
        <taxon>Agaricomycetes</taxon>
        <taxon>Agaricomycetidae</taxon>
        <taxon>Agaricales</taxon>
        <taxon>Marasmiineae</taxon>
        <taxon>Marasmiaceae</taxon>
        <taxon>Moniliophthora</taxon>
    </lineage>
</organism>